<accession>A0A0B7C0W7</accession>
<feature type="non-terminal residue" evidence="1">
    <location>
        <position position="1"/>
    </location>
</feature>
<dbReference type="GO" id="GO:0061511">
    <property type="term" value="P:centriole elongation"/>
    <property type="evidence" value="ECO:0007669"/>
    <property type="project" value="TreeGrafter"/>
</dbReference>
<organism evidence="1">
    <name type="scientific">Arion vulgaris</name>
    <dbReference type="NCBI Taxonomy" id="1028688"/>
    <lineage>
        <taxon>Eukaryota</taxon>
        <taxon>Metazoa</taxon>
        <taxon>Spiralia</taxon>
        <taxon>Lophotrochozoa</taxon>
        <taxon>Mollusca</taxon>
        <taxon>Gastropoda</taxon>
        <taxon>Heterobranchia</taxon>
        <taxon>Euthyneura</taxon>
        <taxon>Panpulmonata</taxon>
        <taxon>Eupulmonata</taxon>
        <taxon>Stylommatophora</taxon>
        <taxon>Helicina</taxon>
        <taxon>Arionoidea</taxon>
        <taxon>Arionidae</taxon>
        <taxon>Arion</taxon>
    </lineage>
</organism>
<dbReference type="PANTHER" id="PTHR21254">
    <property type="entry name" value="C2 DOMAIN-CONTAINING PROTEIN 3"/>
    <property type="match status" value="1"/>
</dbReference>
<evidence type="ECO:0000313" key="1">
    <source>
        <dbReference type="EMBL" id="CEK99104.1"/>
    </source>
</evidence>
<name>A0A0B7C0W7_9EUPU</name>
<feature type="non-terminal residue" evidence="1">
    <location>
        <position position="87"/>
    </location>
</feature>
<evidence type="ECO:0008006" key="2">
    <source>
        <dbReference type="Google" id="ProtNLM"/>
    </source>
</evidence>
<proteinExistence type="predicted"/>
<protein>
    <recommendedName>
        <fullName evidence="2">C2 domain-containing protein</fullName>
    </recommendedName>
</protein>
<sequence length="87" mass="10044">HLPMVTERNRSGEISPTTYVSFQSAERSKPTFSDIFPNSVNPVWDYTLETRLSTEYLYKVNKNLVLKVWHKPSDAPKSPDKSCDRVL</sequence>
<dbReference type="InterPro" id="IPR035892">
    <property type="entry name" value="C2_domain_sf"/>
</dbReference>
<reference evidence="1" key="1">
    <citation type="submission" date="2014-12" db="EMBL/GenBank/DDBJ databases">
        <title>Insight into the proteome of Arion vulgaris.</title>
        <authorList>
            <person name="Aradska J."/>
            <person name="Bulat T."/>
            <person name="Smidak R."/>
            <person name="Sarate P."/>
            <person name="Gangsoo J."/>
            <person name="Sialana F."/>
            <person name="Bilban M."/>
            <person name="Lubec G."/>
        </authorList>
    </citation>
    <scope>NUCLEOTIDE SEQUENCE</scope>
    <source>
        <tissue evidence="1">Skin</tissue>
    </source>
</reference>
<dbReference type="GO" id="GO:0005814">
    <property type="term" value="C:centriole"/>
    <property type="evidence" value="ECO:0007669"/>
    <property type="project" value="TreeGrafter"/>
</dbReference>
<dbReference type="GO" id="GO:0060271">
    <property type="term" value="P:cilium assembly"/>
    <property type="evidence" value="ECO:0007669"/>
    <property type="project" value="TreeGrafter"/>
</dbReference>
<dbReference type="GO" id="GO:0034451">
    <property type="term" value="C:centriolar satellite"/>
    <property type="evidence" value="ECO:0007669"/>
    <property type="project" value="TreeGrafter"/>
</dbReference>
<gene>
    <name evidence="1" type="primary">ORF220404</name>
</gene>
<dbReference type="AlphaFoldDB" id="A0A0B7C0W7"/>
<dbReference type="EMBL" id="HACG01052233">
    <property type="protein sequence ID" value="CEK99104.1"/>
    <property type="molecule type" value="Transcribed_RNA"/>
</dbReference>
<dbReference type="PANTHER" id="PTHR21254:SF1">
    <property type="entry name" value="C2 DOMAIN-CONTAINING PROTEIN 3"/>
    <property type="match status" value="1"/>
</dbReference>
<dbReference type="SUPFAM" id="SSF49562">
    <property type="entry name" value="C2 domain (Calcium/lipid-binding domain, CaLB)"/>
    <property type="match status" value="1"/>
</dbReference>
<dbReference type="GO" id="GO:0071539">
    <property type="term" value="P:protein localization to centrosome"/>
    <property type="evidence" value="ECO:0007669"/>
    <property type="project" value="TreeGrafter"/>
</dbReference>